<reference evidence="3" key="1">
    <citation type="submission" date="2019-09" db="EMBL/GenBank/DDBJ databases">
        <title>Mumia zhuanghuii sp. nov. isolated from the intestinal contents of plateau pika (Ochotona curzoniae) in the Qinghai-Tibet plateau of China.</title>
        <authorList>
            <person name="Tian Z."/>
        </authorList>
    </citation>
    <scope>NUCLEOTIDE SEQUENCE [LARGE SCALE GENOMIC DNA]</scope>
    <source>
        <strain evidence="3">JCM 30598</strain>
    </source>
</reference>
<dbReference type="RefSeq" id="WP_150450639.1">
    <property type="nucleotide sequence ID" value="NZ_VYSA01000007.1"/>
</dbReference>
<gene>
    <name evidence="2" type="ORF">F6B43_19085</name>
</gene>
<evidence type="ECO:0000313" key="3">
    <source>
        <dbReference type="Proteomes" id="UP000325827"/>
    </source>
</evidence>
<dbReference type="AlphaFoldDB" id="A0A5J5IWT5"/>
<sequence>MTVDEPNYDRMRDDLMREVRRRTDRNRTRKRVGVFIGAGVLVAVTTGGALIALASAELRHNSAYCHESASLQSRVQQVGDPSPVGKDRVARAIGLCESVWRIGVLGGDNDGPPPNDGRIHPVPELFVCAQRDGTLAVFPEQNGAACSDLGMEPPR</sequence>
<dbReference type="EMBL" id="VYSA01000007">
    <property type="protein sequence ID" value="KAA9104781.1"/>
    <property type="molecule type" value="Genomic_DNA"/>
</dbReference>
<evidence type="ECO:0000313" key="2">
    <source>
        <dbReference type="EMBL" id="KAA9104781.1"/>
    </source>
</evidence>
<proteinExistence type="predicted"/>
<keyword evidence="1" id="KW-1133">Transmembrane helix</keyword>
<dbReference type="OrthoDB" id="5082691at2"/>
<keyword evidence="1" id="KW-0472">Membrane</keyword>
<evidence type="ECO:0000256" key="1">
    <source>
        <dbReference type="SAM" id="Phobius"/>
    </source>
</evidence>
<organism evidence="2 3">
    <name type="scientific">Microbacterium rhizomatis</name>
    <dbReference type="NCBI Taxonomy" id="1631477"/>
    <lineage>
        <taxon>Bacteria</taxon>
        <taxon>Bacillati</taxon>
        <taxon>Actinomycetota</taxon>
        <taxon>Actinomycetes</taxon>
        <taxon>Micrococcales</taxon>
        <taxon>Microbacteriaceae</taxon>
        <taxon>Microbacterium</taxon>
    </lineage>
</organism>
<feature type="transmembrane region" description="Helical" evidence="1">
    <location>
        <begin position="32"/>
        <end position="56"/>
    </location>
</feature>
<keyword evidence="3" id="KW-1185">Reference proteome</keyword>
<name>A0A5J5IWT5_9MICO</name>
<comment type="caution">
    <text evidence="2">The sequence shown here is derived from an EMBL/GenBank/DDBJ whole genome shotgun (WGS) entry which is preliminary data.</text>
</comment>
<accession>A0A5J5IWT5</accession>
<keyword evidence="1" id="KW-0812">Transmembrane</keyword>
<dbReference type="Proteomes" id="UP000325827">
    <property type="component" value="Unassembled WGS sequence"/>
</dbReference>
<protein>
    <submittedName>
        <fullName evidence="2">Uncharacterized protein</fullName>
    </submittedName>
</protein>